<keyword evidence="4" id="KW-1185">Reference proteome</keyword>
<dbReference type="InterPro" id="IPR016039">
    <property type="entry name" value="Thiolase-like"/>
</dbReference>
<dbReference type="CDD" id="cd00829">
    <property type="entry name" value="SCP-x_thiolase"/>
    <property type="match status" value="1"/>
</dbReference>
<dbReference type="Proteomes" id="UP000192775">
    <property type="component" value="Plasmid unnamed1"/>
</dbReference>
<evidence type="ECO:0000259" key="1">
    <source>
        <dbReference type="Pfam" id="PF00108"/>
    </source>
</evidence>
<feature type="domain" description="Thiolase C-terminal" evidence="2">
    <location>
        <begin position="249"/>
        <end position="392"/>
    </location>
</feature>
<dbReference type="PANTHER" id="PTHR42870:SF1">
    <property type="entry name" value="NON-SPECIFIC LIPID-TRANSFER PROTEIN-LIKE 2"/>
    <property type="match status" value="1"/>
</dbReference>
<dbReference type="InterPro" id="IPR002155">
    <property type="entry name" value="Thiolase"/>
</dbReference>
<protein>
    <submittedName>
        <fullName evidence="3">Thiolase</fullName>
    </submittedName>
</protein>
<gene>
    <name evidence="3" type="ORF">B5808_20105</name>
</gene>
<dbReference type="InterPro" id="IPR055140">
    <property type="entry name" value="Thiolase_C_2"/>
</dbReference>
<evidence type="ECO:0000313" key="3">
    <source>
        <dbReference type="EMBL" id="ARJ07727.1"/>
    </source>
</evidence>
<dbReference type="EMBL" id="CP020716">
    <property type="protein sequence ID" value="ARJ07727.1"/>
    <property type="molecule type" value="Genomic_DNA"/>
</dbReference>
<dbReference type="PIRSF" id="PIRSF000429">
    <property type="entry name" value="Ac-CoA_Ac_transf"/>
    <property type="match status" value="1"/>
</dbReference>
<name>A0A1X9LRI3_9MICO</name>
<sequence length="399" mass="41364">MRAFGETEAVHHERDGDDAMITGVGLTEFGRDSGSTALELQARAAYGALDDSGLSSGDVDTVIVGYATTLNHIMPANVLAEYLGARPERAFGMSVGGATGLAMVAEAVRLVRNGEAENVLVVGGENRASGQTRDTAIATLAQVGHATHEVLLGANIPAYYALLAAEYLDRYGLGRADLAPLAVQMRAHAVTHPGAQFRKPISVDDVLAAPLIADPLGLLDCCPISDGAAAVVISIDRGDPRAVTVAGIGQSNPHQHVSEADFHDVGARSSAQAALREAGVAIDGLEILGIYDSFTITLAILLEQIGIVEPGTAGRRAAEGLFGPEGRFPLNLHGGLLSYGHSGVAGGMAHLVEMVVQMRGEAQQRQLDSRPRRGLLHADGGVLSAHVTAVLSSTMKGGR</sequence>
<dbReference type="AlphaFoldDB" id="A0A1X9LRI3"/>
<evidence type="ECO:0000313" key="4">
    <source>
        <dbReference type="Proteomes" id="UP000192775"/>
    </source>
</evidence>
<evidence type="ECO:0000259" key="2">
    <source>
        <dbReference type="Pfam" id="PF22691"/>
    </source>
</evidence>
<accession>A0A1X9LRI3</accession>
<dbReference type="InterPro" id="IPR020616">
    <property type="entry name" value="Thiolase_N"/>
</dbReference>
<keyword evidence="3" id="KW-0614">Plasmid</keyword>
<dbReference type="KEGG" id="cphy:B5808_20105"/>
<dbReference type="PANTHER" id="PTHR42870">
    <property type="entry name" value="ACETYL-COA C-ACETYLTRANSFERASE"/>
    <property type="match status" value="1"/>
</dbReference>
<dbReference type="GO" id="GO:0016747">
    <property type="term" value="F:acyltransferase activity, transferring groups other than amino-acyl groups"/>
    <property type="evidence" value="ECO:0007669"/>
    <property type="project" value="InterPro"/>
</dbReference>
<dbReference type="Pfam" id="PF22691">
    <property type="entry name" value="Thiolase_C_1"/>
    <property type="match status" value="1"/>
</dbReference>
<feature type="domain" description="Thiolase N-terminal" evidence="1">
    <location>
        <begin position="23"/>
        <end position="233"/>
    </location>
</feature>
<reference evidence="3 4" key="1">
    <citation type="submission" date="2017-04" db="EMBL/GenBank/DDBJ databases">
        <authorList>
            <person name="Afonso C.L."/>
            <person name="Miller P.J."/>
            <person name="Scott M.A."/>
            <person name="Spackman E."/>
            <person name="Goraichik I."/>
            <person name="Dimitrov K.M."/>
            <person name="Suarez D.L."/>
            <person name="Swayne D.E."/>
        </authorList>
    </citation>
    <scope>NUCLEOTIDE SEQUENCE [LARGE SCALE GENOMIC DNA]</scope>
    <source>
        <strain evidence="4">XA(T)</strain>
        <plasmid evidence="4">Plasmid unnamed1</plasmid>
    </source>
</reference>
<proteinExistence type="predicted"/>
<organism evidence="3 4">
    <name type="scientific">Cnuibacter physcomitrellae</name>
    <dbReference type="NCBI Taxonomy" id="1619308"/>
    <lineage>
        <taxon>Bacteria</taxon>
        <taxon>Bacillati</taxon>
        <taxon>Actinomycetota</taxon>
        <taxon>Actinomycetes</taxon>
        <taxon>Micrococcales</taxon>
        <taxon>Microbacteriaceae</taxon>
        <taxon>Cnuibacter</taxon>
    </lineage>
</organism>
<dbReference type="SUPFAM" id="SSF53901">
    <property type="entry name" value="Thiolase-like"/>
    <property type="match status" value="2"/>
</dbReference>
<geneLocation type="plasmid" evidence="3">
    <name>unnamed1</name>
</geneLocation>
<dbReference type="Pfam" id="PF00108">
    <property type="entry name" value="Thiolase_N"/>
    <property type="match status" value="1"/>
</dbReference>
<dbReference type="Gene3D" id="3.40.47.10">
    <property type="match status" value="1"/>
</dbReference>